<feature type="domain" description="Calponin-homology (CH)" evidence="16">
    <location>
        <begin position="474"/>
        <end position="579"/>
    </location>
</feature>
<dbReference type="GO" id="GO:0005819">
    <property type="term" value="C:spindle"/>
    <property type="evidence" value="ECO:0007669"/>
    <property type="project" value="UniProtKB-SubCell"/>
</dbReference>
<evidence type="ECO:0000256" key="10">
    <source>
        <dbReference type="ARBA" id="ARBA00023212"/>
    </source>
</evidence>
<dbReference type="GO" id="GO:0005737">
    <property type="term" value="C:cytoplasm"/>
    <property type="evidence" value="ECO:0007669"/>
    <property type="project" value="UniProtKB-UniRule"/>
</dbReference>
<evidence type="ECO:0000256" key="12">
    <source>
        <dbReference type="ARBA" id="ARBA00025131"/>
    </source>
</evidence>
<comment type="caution">
    <text evidence="17">The sequence shown here is derived from an EMBL/GenBank/DDBJ whole genome shotgun (WGS) entry which is preliminary data.</text>
</comment>
<dbReference type="PROSITE" id="PS50021">
    <property type="entry name" value="CH"/>
    <property type="match status" value="1"/>
</dbReference>
<dbReference type="InterPro" id="IPR001715">
    <property type="entry name" value="CH_dom"/>
</dbReference>
<comment type="subunit">
    <text evidence="3 13">May interact with both microtubules and actin cytoskeleton.</text>
</comment>
<dbReference type="SUPFAM" id="SSF47576">
    <property type="entry name" value="Calponin-homology domain, CH-domain"/>
    <property type="match status" value="1"/>
</dbReference>
<keyword evidence="6 13" id="KW-0132">Cell division</keyword>
<evidence type="ECO:0000256" key="4">
    <source>
        <dbReference type="ARBA" id="ARBA00015657"/>
    </source>
</evidence>
<evidence type="ECO:0000256" key="1">
    <source>
        <dbReference type="ARBA" id="ARBA00004186"/>
    </source>
</evidence>
<evidence type="ECO:0000256" key="5">
    <source>
        <dbReference type="ARBA" id="ARBA00022490"/>
    </source>
</evidence>
<evidence type="ECO:0000256" key="13">
    <source>
        <dbReference type="RuleBase" id="RU367063"/>
    </source>
</evidence>
<evidence type="ECO:0000256" key="8">
    <source>
        <dbReference type="ARBA" id="ARBA00022949"/>
    </source>
</evidence>
<evidence type="ECO:0000256" key="9">
    <source>
        <dbReference type="ARBA" id="ARBA00023054"/>
    </source>
</evidence>
<dbReference type="Gene3D" id="1.10.418.10">
    <property type="entry name" value="Calponin-like domain"/>
    <property type="match status" value="1"/>
</dbReference>
<evidence type="ECO:0000256" key="3">
    <source>
        <dbReference type="ARBA" id="ARBA00011235"/>
    </source>
</evidence>
<evidence type="ECO:0000256" key="14">
    <source>
        <dbReference type="SAM" id="Coils"/>
    </source>
</evidence>
<feature type="compositionally biased region" description="Polar residues" evidence="15">
    <location>
        <begin position="399"/>
        <end position="413"/>
    </location>
</feature>
<sequence>MGNLTSKDGHGPTAHLSTGSHLDLFHTPPTSPLDPGLPGTVLAQAAVPDAQARSVSEGAGESASLEGSRPESLFNKTSEWAAIGPEGLTSPSQTGSDVDSGQSMGGTPLTPMQCLTPSWQEKDSGLEQSLAGGAGDVTALSPLELQEQYGVSPGSSPDHEEPACSSALLEQLLVERAELVEEGRSLKDILQTERSEWLQFQADLQVAVAVADRLRLEAEEELGKLRETQQDTERQLAAALRKQQETDGELESLRAQHKEACQKLSALALSHKQAREELDTLRAEHRETCQKLSTLTHQQAAEELGSLRDREGSRAGKEQDSETQTGCEVKTCVSEDIQKGEEPQHGGKAVVERYLRSVAAEEKKKEESYSGRDPRRIVMLCERSRSLSRIPLPSESPSAPNGSSQPMTTTTGPLSKDQDPARGRRVDRLLRRQDSWSSSYSSQPEDHIADPSSVINSVIRPQDSFSMLLRRHGGSKRNSLLRWCQSRTQGYENIDITNFSSSWVDGLAFCAVYHTYLPMHIPYSTLSQDSKKENLGLAFQTGESVGITSMLTVEEMLRTEGPDWQRVLGYVESIYRHFEM</sequence>
<feature type="compositionally biased region" description="Basic and acidic residues" evidence="15">
    <location>
        <begin position="305"/>
        <end position="320"/>
    </location>
</feature>
<dbReference type="Proteomes" id="UP001044222">
    <property type="component" value="Chromosome 6"/>
</dbReference>
<organism evidence="17 18">
    <name type="scientific">Anguilla anguilla</name>
    <name type="common">European freshwater eel</name>
    <name type="synonym">Muraena anguilla</name>
    <dbReference type="NCBI Taxonomy" id="7936"/>
    <lineage>
        <taxon>Eukaryota</taxon>
        <taxon>Metazoa</taxon>
        <taxon>Chordata</taxon>
        <taxon>Craniata</taxon>
        <taxon>Vertebrata</taxon>
        <taxon>Euteleostomi</taxon>
        <taxon>Actinopterygii</taxon>
        <taxon>Neopterygii</taxon>
        <taxon>Teleostei</taxon>
        <taxon>Anguilliformes</taxon>
        <taxon>Anguillidae</taxon>
        <taxon>Anguilla</taxon>
    </lineage>
</organism>
<dbReference type="AlphaFoldDB" id="A0A9D3MF40"/>
<dbReference type="GO" id="GO:0051301">
    <property type="term" value="P:cell division"/>
    <property type="evidence" value="ECO:0007669"/>
    <property type="project" value="UniProtKB-UniRule"/>
</dbReference>
<evidence type="ECO:0000313" key="18">
    <source>
        <dbReference type="Proteomes" id="UP001044222"/>
    </source>
</evidence>
<dbReference type="FunFam" id="1.10.418.10:FF:000020">
    <property type="entry name" value="Cytospin-A isoform 1"/>
    <property type="match status" value="1"/>
</dbReference>
<accession>A0A9D3MF40</accession>
<keyword evidence="8 13" id="KW-0965">Cell junction</keyword>
<dbReference type="InterPro" id="IPR050540">
    <property type="entry name" value="F-actin_Monoox_Mical"/>
</dbReference>
<keyword evidence="7 13" id="KW-0303">Gap junction</keyword>
<dbReference type="PANTHER" id="PTHR23167:SF18">
    <property type="entry name" value="CYTOSPIN-A"/>
    <property type="match status" value="1"/>
</dbReference>
<keyword evidence="10 13" id="KW-0206">Cytoskeleton</keyword>
<dbReference type="GO" id="GO:0005921">
    <property type="term" value="C:gap junction"/>
    <property type="evidence" value="ECO:0007669"/>
    <property type="project" value="UniProtKB-SubCell"/>
</dbReference>
<evidence type="ECO:0000256" key="7">
    <source>
        <dbReference type="ARBA" id="ARBA00022868"/>
    </source>
</evidence>
<dbReference type="Pfam" id="PF00307">
    <property type="entry name" value="CH"/>
    <property type="match status" value="1"/>
</dbReference>
<feature type="compositionally biased region" description="Basic and acidic residues" evidence="15">
    <location>
        <begin position="416"/>
        <end position="434"/>
    </location>
</feature>
<feature type="region of interest" description="Disordered" evidence="15">
    <location>
        <begin position="1"/>
        <end position="117"/>
    </location>
</feature>
<comment type="function">
    <text evidence="12 13">Involved in cytokinesis and spindle organization. May play a role in actin cytoskeleton organization and microtubule stabilization and hence required for proper cell adhesion and migration.</text>
</comment>
<comment type="subcellular location">
    <subcellularLocation>
        <location evidence="1 13">Cytoplasm</location>
        <location evidence="1 13">Cytoskeleton</location>
        <location evidence="1 13">Spindle</location>
    </subcellularLocation>
    <subcellularLocation>
        <location evidence="13">Cytoplasm</location>
        <location evidence="13">Cytoskeleton</location>
    </subcellularLocation>
    <subcellularLocation>
        <location evidence="13">Cell junction</location>
        <location evidence="13">Gap junction</location>
    </subcellularLocation>
</comment>
<dbReference type="CDD" id="cd21199">
    <property type="entry name" value="CH_CYTS"/>
    <property type="match status" value="1"/>
</dbReference>
<feature type="compositionally biased region" description="Polar residues" evidence="15">
    <location>
        <begin position="89"/>
        <end position="102"/>
    </location>
</feature>
<feature type="region of interest" description="Disordered" evidence="15">
    <location>
        <begin position="304"/>
        <end position="329"/>
    </location>
</feature>
<keyword evidence="5 13" id="KW-0963">Cytoplasm</keyword>
<dbReference type="EMBL" id="JAFIRN010000006">
    <property type="protein sequence ID" value="KAG5846817.1"/>
    <property type="molecule type" value="Genomic_DNA"/>
</dbReference>
<evidence type="ECO:0000256" key="15">
    <source>
        <dbReference type="SAM" id="MobiDB-lite"/>
    </source>
</evidence>
<comment type="similarity">
    <text evidence="2 13">Belongs to the cytospin-A family.</text>
</comment>
<dbReference type="InterPro" id="IPR036872">
    <property type="entry name" value="CH_dom_sf"/>
</dbReference>
<keyword evidence="9 14" id="KW-0175">Coiled coil</keyword>
<keyword evidence="18" id="KW-1185">Reference proteome</keyword>
<feature type="region of interest" description="Disordered" evidence="15">
    <location>
        <begin position="387"/>
        <end position="455"/>
    </location>
</feature>
<feature type="coiled-coil region" evidence="14">
    <location>
        <begin position="211"/>
        <end position="291"/>
    </location>
</feature>
<evidence type="ECO:0000256" key="2">
    <source>
        <dbReference type="ARBA" id="ARBA00009452"/>
    </source>
</evidence>
<reference evidence="17" key="1">
    <citation type="submission" date="2021-01" db="EMBL/GenBank/DDBJ databases">
        <title>A chromosome-scale assembly of European eel, Anguilla anguilla.</title>
        <authorList>
            <person name="Henkel C."/>
            <person name="Jong-Raadsen S.A."/>
            <person name="Dufour S."/>
            <person name="Weltzien F.-A."/>
            <person name="Palstra A.P."/>
            <person name="Pelster B."/>
            <person name="Spaink H.P."/>
            <person name="Van Den Thillart G.E."/>
            <person name="Jansen H."/>
            <person name="Zahm M."/>
            <person name="Klopp C."/>
            <person name="Cedric C."/>
            <person name="Louis A."/>
            <person name="Berthelot C."/>
            <person name="Parey E."/>
            <person name="Roest Crollius H."/>
            <person name="Montfort J."/>
            <person name="Robinson-Rechavi M."/>
            <person name="Bucao C."/>
            <person name="Bouchez O."/>
            <person name="Gislard M."/>
            <person name="Lluch J."/>
            <person name="Milhes M."/>
            <person name="Lampietro C."/>
            <person name="Lopez Roques C."/>
            <person name="Donnadieu C."/>
            <person name="Braasch I."/>
            <person name="Desvignes T."/>
            <person name="Postlethwait J."/>
            <person name="Bobe J."/>
            <person name="Guiguen Y."/>
            <person name="Dirks R."/>
        </authorList>
    </citation>
    <scope>NUCLEOTIDE SEQUENCE</scope>
    <source>
        <strain evidence="17">Tag_6206</strain>
        <tissue evidence="17">Liver</tissue>
    </source>
</reference>
<dbReference type="SMART" id="SM00033">
    <property type="entry name" value="CH"/>
    <property type="match status" value="1"/>
</dbReference>
<evidence type="ECO:0000256" key="6">
    <source>
        <dbReference type="ARBA" id="ARBA00022618"/>
    </source>
</evidence>
<evidence type="ECO:0000259" key="16">
    <source>
        <dbReference type="PROSITE" id="PS50021"/>
    </source>
</evidence>
<name>A0A9D3MF40_ANGAN</name>
<evidence type="ECO:0000256" key="11">
    <source>
        <dbReference type="ARBA" id="ARBA00023306"/>
    </source>
</evidence>
<keyword evidence="11 13" id="KW-0131">Cell cycle</keyword>
<feature type="compositionally biased region" description="Low complexity" evidence="15">
    <location>
        <begin position="387"/>
        <end position="398"/>
    </location>
</feature>
<proteinExistence type="inferred from homology"/>
<gene>
    <name evidence="17" type="ORF">ANANG_G00118990</name>
</gene>
<dbReference type="PANTHER" id="PTHR23167">
    <property type="entry name" value="CALPONIN HOMOLOGY DOMAIN-CONTAINING PROTEIN DDB_G0272472-RELATED"/>
    <property type="match status" value="1"/>
</dbReference>
<evidence type="ECO:0000313" key="17">
    <source>
        <dbReference type="EMBL" id="KAG5846817.1"/>
    </source>
</evidence>
<protein>
    <recommendedName>
        <fullName evidence="4 13">Cytospin-A</fullName>
    </recommendedName>
</protein>